<evidence type="ECO:0000313" key="4">
    <source>
        <dbReference type="Proteomes" id="UP001199525"/>
    </source>
</evidence>
<organism evidence="3 4">
    <name type="scientific">Nostoc favosum CHAB5714</name>
    <dbReference type="NCBI Taxonomy" id="2780399"/>
    <lineage>
        <taxon>Bacteria</taxon>
        <taxon>Bacillati</taxon>
        <taxon>Cyanobacteriota</taxon>
        <taxon>Cyanophyceae</taxon>
        <taxon>Nostocales</taxon>
        <taxon>Nostocaceae</taxon>
        <taxon>Nostoc</taxon>
        <taxon>Nostoc favosum</taxon>
    </lineage>
</organism>
<evidence type="ECO:0000259" key="2">
    <source>
        <dbReference type="PROSITE" id="PS50837"/>
    </source>
</evidence>
<feature type="transmembrane region" description="Helical" evidence="1">
    <location>
        <begin position="427"/>
        <end position="451"/>
    </location>
</feature>
<feature type="transmembrane region" description="Helical" evidence="1">
    <location>
        <begin position="615"/>
        <end position="634"/>
    </location>
</feature>
<keyword evidence="1" id="KW-0812">Transmembrane</keyword>
<keyword evidence="1" id="KW-0472">Membrane</keyword>
<dbReference type="InterPro" id="IPR007111">
    <property type="entry name" value="NACHT_NTPase"/>
</dbReference>
<dbReference type="RefSeq" id="WP_229491157.1">
    <property type="nucleotide sequence ID" value="NZ_JAIVFQ010000180.1"/>
</dbReference>
<feature type="domain" description="NACHT" evidence="2">
    <location>
        <begin position="127"/>
        <end position="220"/>
    </location>
</feature>
<feature type="transmembrane region" description="Helical" evidence="1">
    <location>
        <begin position="488"/>
        <end position="506"/>
    </location>
</feature>
<feature type="transmembrane region" description="Helical" evidence="1">
    <location>
        <begin position="463"/>
        <end position="482"/>
    </location>
</feature>
<gene>
    <name evidence="3" type="ORF">LC586_39150</name>
</gene>
<feature type="transmembrane region" description="Helical" evidence="1">
    <location>
        <begin position="587"/>
        <end position="609"/>
    </location>
</feature>
<accession>A0ABS8IL21</accession>
<comment type="caution">
    <text evidence="3">The sequence shown here is derived from an EMBL/GenBank/DDBJ whole genome shotgun (WGS) entry which is preliminary data.</text>
</comment>
<feature type="transmembrane region" description="Helical" evidence="1">
    <location>
        <begin position="522"/>
        <end position="539"/>
    </location>
</feature>
<proteinExistence type="predicted"/>
<dbReference type="Proteomes" id="UP001199525">
    <property type="component" value="Unassembled WGS sequence"/>
</dbReference>
<sequence length="697" mass="78754">MTEDNFVSIFGGQVQGFIQENHGTVHQNIINQISDSLSGQTSGTEKPLTGKELRQREVLLSKVKQGWIEGVLERSLHTQAMIELSLEKRSNAVDPPFRGFEEPPEDPKLLPTGTTATKVFTQIGEGRTLLILGEPGAGKTITLLKLAENLVARATEDVSLLIPVVFNLSSWGKQPTIADWLVQELWSKYQVPKEVGKNWVKKQQLLLLLDGLDEVKADRREDCVQAVNKFMQDHGQTEMVVCSRIVDYEVLSKRLQLRGAICIRSLTTEQVNQYLDAAGEQLRAVKTLLTEDTVLQELAKSPLTLSVMTLAYQGKKVEEILQTGSIEERREHLFNSYIERMFKRKGAKHQYPQDQAIHWLTCLAKRMSQSDFQIEEIQPRWLPSKKDKIIYRIVTGLILGVLLGLVSGIYFVYFYTLVPNNKVIPPINILIKLIAIGVLSGLIPGLIIGLLSLSLRFNRLKKGLMSGIIFAISIYFFSYFIYHKHIDIPPILLSAILGGAIFSSIDRKIKPVESIELDNTKLFKYAIIFGIFGMLYALIKSRLYLNFYSVYEIIIFILVGVFLGGFRIRKNSINPKQAKPNEGIKRSLRYTVITFCSLVFAAIFVGLVMDFSFQWNPVLICLGLAMGLLGGLGANESSGVVCIQHYTLRLMLYRKNYIPLDYVSFLNYASDRIFLQKVGGGYIFVHRMLQEHFARMG</sequence>
<evidence type="ECO:0000256" key="1">
    <source>
        <dbReference type="SAM" id="Phobius"/>
    </source>
</evidence>
<feature type="transmembrane region" description="Helical" evidence="1">
    <location>
        <begin position="545"/>
        <end position="566"/>
    </location>
</feature>
<dbReference type="Gene3D" id="3.40.50.300">
    <property type="entry name" value="P-loop containing nucleotide triphosphate hydrolases"/>
    <property type="match status" value="1"/>
</dbReference>
<protein>
    <submittedName>
        <fullName evidence="3">NACHT domain-containing protein</fullName>
    </submittedName>
</protein>
<name>A0ABS8IL21_9NOSO</name>
<feature type="transmembrane region" description="Helical" evidence="1">
    <location>
        <begin position="389"/>
        <end position="415"/>
    </location>
</feature>
<dbReference type="SUPFAM" id="SSF52540">
    <property type="entry name" value="P-loop containing nucleoside triphosphate hydrolases"/>
    <property type="match status" value="1"/>
</dbReference>
<keyword evidence="1" id="KW-1133">Transmembrane helix</keyword>
<dbReference type="PROSITE" id="PS50837">
    <property type="entry name" value="NACHT"/>
    <property type="match status" value="1"/>
</dbReference>
<dbReference type="EMBL" id="JAIVFQ010000180">
    <property type="protein sequence ID" value="MCC5604988.1"/>
    <property type="molecule type" value="Genomic_DNA"/>
</dbReference>
<reference evidence="3 4" key="1">
    <citation type="journal article" date="2021" name="Microorganisms">
        <title>Genome Evolution of Filamentous Cyanobacterium Nostoc Species: From Facultative Symbiosis to Free Living.</title>
        <authorList>
            <person name="Huo D."/>
            <person name="Li H."/>
            <person name="Cai F."/>
            <person name="Guo X."/>
            <person name="Qiao Z."/>
            <person name="Wang W."/>
            <person name="Yu G."/>
            <person name="Li R."/>
        </authorList>
    </citation>
    <scope>NUCLEOTIDE SEQUENCE [LARGE SCALE GENOMIC DNA]</scope>
    <source>
        <strain evidence="3 4">CHAB 5714</strain>
    </source>
</reference>
<keyword evidence="4" id="KW-1185">Reference proteome</keyword>
<evidence type="ECO:0000313" key="3">
    <source>
        <dbReference type="EMBL" id="MCC5604988.1"/>
    </source>
</evidence>
<dbReference type="Pfam" id="PF05729">
    <property type="entry name" value="NACHT"/>
    <property type="match status" value="1"/>
</dbReference>
<dbReference type="InterPro" id="IPR027417">
    <property type="entry name" value="P-loop_NTPase"/>
</dbReference>